<proteinExistence type="predicted"/>
<keyword evidence="1" id="KW-0131">Cell cycle</keyword>
<dbReference type="EMBL" id="CH473978">
    <property type="protein sequence ID" value="EDM10564.1"/>
    <property type="molecule type" value="Genomic_DNA"/>
</dbReference>
<reference evidence="1" key="1">
    <citation type="journal article" date="2005" name="Genome Res.">
        <title>Gene and alternative splicing annotation with AIR.</title>
        <authorList>
            <person name="Florea L."/>
            <person name="Di Francesco V."/>
            <person name="Miller J."/>
            <person name="Turner R."/>
            <person name="Yao A."/>
            <person name="Harris M."/>
            <person name="Walenz B."/>
            <person name="Mobarry C."/>
            <person name="Merkulov G.V."/>
            <person name="Charlab R."/>
            <person name="Dew I."/>
            <person name="Deng Z."/>
            <person name="Istrail S."/>
            <person name="Li P."/>
            <person name="Sutton G."/>
        </authorList>
    </citation>
    <scope>NUCLEOTIDE SEQUENCE</scope>
    <source>
        <strain evidence="1">BN</strain>
    </source>
</reference>
<evidence type="ECO:0000313" key="2">
    <source>
        <dbReference type="Proteomes" id="UP000234681"/>
    </source>
</evidence>
<gene>
    <name evidence="1 3" type="primary">Cdc26</name>
    <name evidence="1" type="ORF">rCG_55189</name>
</gene>
<dbReference type="Proteomes" id="UP000234681">
    <property type="component" value="Chromosome 5"/>
</dbReference>
<protein>
    <submittedName>
        <fullName evidence="1">Cell division cycle 26, isoform CRA_a</fullName>
    </submittedName>
</protein>
<organism evidence="1 2">
    <name type="scientific">Rattus norvegicus</name>
    <name type="common">Rat</name>
    <dbReference type="NCBI Taxonomy" id="10116"/>
    <lineage>
        <taxon>Eukaryota</taxon>
        <taxon>Metazoa</taxon>
        <taxon>Chordata</taxon>
        <taxon>Craniata</taxon>
        <taxon>Vertebrata</taxon>
        <taxon>Euteleostomi</taxon>
        <taxon>Mammalia</taxon>
        <taxon>Eutheria</taxon>
        <taxon>Euarchontoglires</taxon>
        <taxon>Glires</taxon>
        <taxon>Rodentia</taxon>
        <taxon>Myomorpha</taxon>
        <taxon>Muroidea</taxon>
        <taxon>Muridae</taxon>
        <taxon>Murinae</taxon>
        <taxon>Rattus</taxon>
    </lineage>
</organism>
<keyword evidence="1" id="KW-0132">Cell division</keyword>
<sequence length="101" mass="11492">MHVLGLQPSTWDAEVGISRVGSYSELQSKTVSECQKKAKRNQDKDPWWRLDSNDQIVIIRSTYRKALHRGKHSSSTSERYSVLHLGLLRMFAQDPSESCSG</sequence>
<accession>A6J7U3</accession>
<reference evidence="1 2" key="2">
    <citation type="submission" date="2005-09" db="EMBL/GenBank/DDBJ databases">
        <authorList>
            <person name="Mural R.J."/>
            <person name="Li P.W."/>
            <person name="Adams M.D."/>
            <person name="Amanatides P.G."/>
            <person name="Baden-Tillson H."/>
            <person name="Barnstead M."/>
            <person name="Chin S.H."/>
            <person name="Dew I."/>
            <person name="Evans C.A."/>
            <person name="Ferriera S."/>
            <person name="Flanigan M."/>
            <person name="Fosler C."/>
            <person name="Glodek A."/>
            <person name="Gu Z."/>
            <person name="Holt R.A."/>
            <person name="Jennings D."/>
            <person name="Kraft C.L."/>
            <person name="Lu F."/>
            <person name="Nguyen T."/>
            <person name="Nusskern D.R."/>
            <person name="Pfannkoch C.M."/>
            <person name="Sitter C."/>
            <person name="Sutton G.G."/>
            <person name="Venter J.C."/>
            <person name="Wang Z."/>
            <person name="Woodage T."/>
            <person name="Zheng X.H."/>
            <person name="Zhong F."/>
        </authorList>
    </citation>
    <scope>NUCLEOTIDE SEQUENCE [LARGE SCALE GENOMIC DNA]</scope>
    <source>
        <strain evidence="1">BN</strain>
        <strain evidence="2">BN, Sprague-Dawley</strain>
    </source>
</reference>
<name>A6J7U3_RAT</name>
<evidence type="ECO:0000313" key="1">
    <source>
        <dbReference type="EMBL" id="EDM10566.1"/>
    </source>
</evidence>
<dbReference type="EMBL" id="CH473978">
    <property type="protein sequence ID" value="EDM10566.1"/>
    <property type="molecule type" value="Genomic_DNA"/>
</dbReference>
<dbReference type="EMBL" id="CH473978">
    <property type="protein sequence ID" value="EDM10565.1"/>
    <property type="molecule type" value="Genomic_DNA"/>
</dbReference>
<dbReference type="RGD" id="1311342">
    <property type="gene designation" value="Cdc26"/>
</dbReference>
<dbReference type="AlphaFoldDB" id="A6J7U3"/>
<evidence type="ECO:0000313" key="3">
    <source>
        <dbReference type="RGD" id="1311342"/>
    </source>
</evidence>
<dbReference type="GO" id="GO:0051301">
    <property type="term" value="P:cell division"/>
    <property type="evidence" value="ECO:0007669"/>
    <property type="project" value="UniProtKB-KW"/>
</dbReference>